<keyword evidence="2" id="KW-0472">Membrane</keyword>
<accession>A0ABW7SK91</accession>
<comment type="caution">
    <text evidence="3">The sequence shown here is derived from an EMBL/GenBank/DDBJ whole genome shotgun (WGS) entry which is preliminary data.</text>
</comment>
<feature type="region of interest" description="Disordered" evidence="1">
    <location>
        <begin position="72"/>
        <end position="93"/>
    </location>
</feature>
<protein>
    <recommendedName>
        <fullName evidence="5">MFS transporter</fullName>
    </recommendedName>
</protein>
<name>A0ABW7SK91_9ACTN</name>
<feature type="transmembrane region" description="Helical" evidence="2">
    <location>
        <begin position="49"/>
        <end position="71"/>
    </location>
</feature>
<sequence>MISSDGLLAAAPTSPNEVLTQRFPTWKAGVRQKPTVAGALREDLQPATATVLVASVLATAVVPAVLTALVADSAEDRERADNGRQPPAPRDTG</sequence>
<keyword evidence="4" id="KW-1185">Reference proteome</keyword>
<evidence type="ECO:0000256" key="2">
    <source>
        <dbReference type="SAM" id="Phobius"/>
    </source>
</evidence>
<dbReference type="Proteomes" id="UP001611075">
    <property type="component" value="Unassembled WGS sequence"/>
</dbReference>
<proteinExistence type="predicted"/>
<keyword evidence="2" id="KW-1133">Transmembrane helix</keyword>
<dbReference type="EMBL" id="JBIRPU010000006">
    <property type="protein sequence ID" value="MFI0793329.1"/>
    <property type="molecule type" value="Genomic_DNA"/>
</dbReference>
<evidence type="ECO:0000313" key="3">
    <source>
        <dbReference type="EMBL" id="MFI0793329.1"/>
    </source>
</evidence>
<evidence type="ECO:0008006" key="5">
    <source>
        <dbReference type="Google" id="ProtNLM"/>
    </source>
</evidence>
<dbReference type="RefSeq" id="WP_396678670.1">
    <property type="nucleotide sequence ID" value="NZ_JBIRPU010000006.1"/>
</dbReference>
<evidence type="ECO:0000256" key="1">
    <source>
        <dbReference type="SAM" id="MobiDB-lite"/>
    </source>
</evidence>
<gene>
    <name evidence="3" type="ORF">ACH4OY_11610</name>
</gene>
<organism evidence="3 4">
    <name type="scientific">Micromonospora rubida</name>
    <dbReference type="NCBI Taxonomy" id="2697657"/>
    <lineage>
        <taxon>Bacteria</taxon>
        <taxon>Bacillati</taxon>
        <taxon>Actinomycetota</taxon>
        <taxon>Actinomycetes</taxon>
        <taxon>Micromonosporales</taxon>
        <taxon>Micromonosporaceae</taxon>
        <taxon>Micromonospora</taxon>
    </lineage>
</organism>
<evidence type="ECO:0000313" key="4">
    <source>
        <dbReference type="Proteomes" id="UP001611075"/>
    </source>
</evidence>
<reference evidence="3 4" key="1">
    <citation type="submission" date="2024-10" db="EMBL/GenBank/DDBJ databases">
        <title>The Natural Products Discovery Center: Release of the First 8490 Sequenced Strains for Exploring Actinobacteria Biosynthetic Diversity.</title>
        <authorList>
            <person name="Kalkreuter E."/>
            <person name="Kautsar S.A."/>
            <person name="Yang D."/>
            <person name="Bader C.D."/>
            <person name="Teijaro C.N."/>
            <person name="Fluegel L."/>
            <person name="Davis C.M."/>
            <person name="Simpson J.R."/>
            <person name="Lauterbach L."/>
            <person name="Steele A.D."/>
            <person name="Gui C."/>
            <person name="Meng S."/>
            <person name="Li G."/>
            <person name="Viehrig K."/>
            <person name="Ye F."/>
            <person name="Su P."/>
            <person name="Kiefer A.F."/>
            <person name="Nichols A."/>
            <person name="Cepeda A.J."/>
            <person name="Yan W."/>
            <person name="Fan B."/>
            <person name="Jiang Y."/>
            <person name="Adhikari A."/>
            <person name="Zheng C.-J."/>
            <person name="Schuster L."/>
            <person name="Cowan T.M."/>
            <person name="Smanski M.J."/>
            <person name="Chevrette M.G."/>
            <person name="De Carvalho L.P.S."/>
            <person name="Shen B."/>
        </authorList>
    </citation>
    <scope>NUCLEOTIDE SEQUENCE [LARGE SCALE GENOMIC DNA]</scope>
    <source>
        <strain evidence="3 4">NPDC021253</strain>
    </source>
</reference>
<keyword evidence="2" id="KW-0812">Transmembrane</keyword>